<dbReference type="Proteomes" id="UP000179179">
    <property type="component" value="Unassembled WGS sequence"/>
</dbReference>
<dbReference type="Pfam" id="PF04082">
    <property type="entry name" value="Fungal_trans"/>
    <property type="match status" value="1"/>
</dbReference>
<dbReference type="InterPro" id="IPR050797">
    <property type="entry name" value="Carb_Metab_Trans_Reg"/>
</dbReference>
<name>A0A1F7ZXL2_9EURO</name>
<feature type="region of interest" description="Disordered" evidence="2">
    <location>
        <begin position="1"/>
        <end position="36"/>
    </location>
</feature>
<dbReference type="InterPro" id="IPR007219">
    <property type="entry name" value="XnlR_reg_dom"/>
</dbReference>
<dbReference type="EMBL" id="LYCR01000059">
    <property type="protein sequence ID" value="OGM44180.1"/>
    <property type="molecule type" value="Genomic_DNA"/>
</dbReference>
<dbReference type="AlphaFoldDB" id="A0A1F7ZXL2"/>
<keyword evidence="1" id="KW-0539">Nucleus</keyword>
<keyword evidence="5" id="KW-1185">Reference proteome</keyword>
<dbReference type="GeneID" id="34450438"/>
<dbReference type="SMART" id="SM00906">
    <property type="entry name" value="Fungal_trans"/>
    <property type="match status" value="1"/>
</dbReference>
<dbReference type="GO" id="GO:0001080">
    <property type="term" value="P:nitrogen catabolite activation of transcription from RNA polymerase II promoter"/>
    <property type="evidence" value="ECO:0007669"/>
    <property type="project" value="TreeGrafter"/>
</dbReference>
<accession>A0A1F7ZXL2</accession>
<dbReference type="PANTHER" id="PTHR31668:SF4">
    <property type="entry name" value="TRANSCRIPTIONAL ACTIVATOR PROTEIN DAL81"/>
    <property type="match status" value="1"/>
</dbReference>
<dbReference type="STRING" id="109264.A0A1F7ZXL2"/>
<dbReference type="GO" id="GO:0005634">
    <property type="term" value="C:nucleus"/>
    <property type="evidence" value="ECO:0007669"/>
    <property type="project" value="TreeGrafter"/>
</dbReference>
<feature type="compositionally biased region" description="Polar residues" evidence="2">
    <location>
        <begin position="8"/>
        <end position="22"/>
    </location>
</feature>
<dbReference type="GO" id="GO:0006351">
    <property type="term" value="P:DNA-templated transcription"/>
    <property type="evidence" value="ECO:0007669"/>
    <property type="project" value="InterPro"/>
</dbReference>
<reference evidence="4 5" key="1">
    <citation type="journal article" date="2016" name="Genome Biol. Evol.">
        <title>Draft genome sequence of an aflatoxigenic Aspergillus species, A. bombycis.</title>
        <authorList>
            <person name="Moore G.G."/>
            <person name="Mack B.M."/>
            <person name="Beltz S.B."/>
            <person name="Gilbert M.K."/>
        </authorList>
    </citation>
    <scope>NUCLEOTIDE SEQUENCE [LARGE SCALE GENOMIC DNA]</scope>
    <source>
        <strain evidence="5">NRRL 26010</strain>
    </source>
</reference>
<organism evidence="4 5">
    <name type="scientific">Aspergillus bombycis</name>
    <dbReference type="NCBI Taxonomy" id="109264"/>
    <lineage>
        <taxon>Eukaryota</taxon>
        <taxon>Fungi</taxon>
        <taxon>Dikarya</taxon>
        <taxon>Ascomycota</taxon>
        <taxon>Pezizomycotina</taxon>
        <taxon>Eurotiomycetes</taxon>
        <taxon>Eurotiomycetidae</taxon>
        <taxon>Eurotiales</taxon>
        <taxon>Aspergillaceae</taxon>
        <taxon>Aspergillus</taxon>
    </lineage>
</organism>
<evidence type="ECO:0000256" key="2">
    <source>
        <dbReference type="SAM" id="MobiDB-lite"/>
    </source>
</evidence>
<dbReference type="CDD" id="cd12148">
    <property type="entry name" value="fungal_TF_MHR"/>
    <property type="match status" value="1"/>
</dbReference>
<sequence length="636" mass="73016">MNHVRSAVDQSPTSSFESSYQSPLPPGAMTGERDVEVQSYQDILSAHASRRDREDKDGSLGLAKSNFAELYGLTSDMEPILMRHRPYDPQSHEFRLETHSIRRVLHEDMGMQYPVTFHVVRDEKAIGYQNYIEQDAIERCVVPYGPSLINLFWRIVHPCYPILNKGKFIERYTTSYREIEAPILGAVYLISLNWWTYDRELSNKSAPKEVLLRERVIEAIQNSYHRPKLSSVAAMLLLVQCKPEDALNPDHTWTWGYTSQALAVGEALGLHLDASSWDVPDWERGLRKRLSWALYMQDKWTSLMHGRPSHIHDDNWGVEDIEDSDFYEPDENKDSRNDDVPMNDIQAGRRGFLEMVILSKILSTILTDFFSLRASKSQDTVELYQRAFPVIEKLQIWYENVPHSLRMDRQVPRRLCANGFLHLSYHGLVLTLMRRIIRSTALAPLCSHVAVLNDTRKLASGSAEAAMAFVRTLRPDHLEAFWFFSSGFNFSLIGSFVTLLLVTSHSEAEKAHWRERLNDYLWNLRIMGKGNEPMRYAVNRLEGAILRGMEHALAVKIAPAPSEHIPNEQNIFLTTPFPQHSLQFPSPNHQICGMDMSIHPAISSTPSHAPGYWLTPFISEDISNLNLKHFDWLTES</sequence>
<gene>
    <name evidence="4" type="ORF">ABOM_007048</name>
</gene>
<dbReference type="GO" id="GO:0003677">
    <property type="term" value="F:DNA binding"/>
    <property type="evidence" value="ECO:0007669"/>
    <property type="project" value="InterPro"/>
</dbReference>
<feature type="domain" description="Xylanolytic transcriptional activator regulatory" evidence="3">
    <location>
        <begin position="254"/>
        <end position="326"/>
    </location>
</feature>
<evidence type="ECO:0000313" key="4">
    <source>
        <dbReference type="EMBL" id="OGM44180.1"/>
    </source>
</evidence>
<dbReference type="GO" id="GO:0008270">
    <property type="term" value="F:zinc ion binding"/>
    <property type="evidence" value="ECO:0007669"/>
    <property type="project" value="InterPro"/>
</dbReference>
<evidence type="ECO:0000313" key="5">
    <source>
        <dbReference type="Proteomes" id="UP000179179"/>
    </source>
</evidence>
<comment type="caution">
    <text evidence="4">The sequence shown here is derived from an EMBL/GenBank/DDBJ whole genome shotgun (WGS) entry which is preliminary data.</text>
</comment>
<dbReference type="PANTHER" id="PTHR31668">
    <property type="entry name" value="GLUCOSE TRANSPORT TRANSCRIPTION REGULATOR RGT1-RELATED-RELATED"/>
    <property type="match status" value="1"/>
</dbReference>
<protein>
    <recommendedName>
        <fullName evidence="3">Xylanolytic transcriptional activator regulatory domain-containing protein</fullName>
    </recommendedName>
</protein>
<dbReference type="OrthoDB" id="2264294at2759"/>
<dbReference type="RefSeq" id="XP_022387897.1">
    <property type="nucleotide sequence ID" value="XM_022534177.1"/>
</dbReference>
<proteinExistence type="predicted"/>
<evidence type="ECO:0000259" key="3">
    <source>
        <dbReference type="SMART" id="SM00906"/>
    </source>
</evidence>
<evidence type="ECO:0000256" key="1">
    <source>
        <dbReference type="ARBA" id="ARBA00023242"/>
    </source>
</evidence>